<dbReference type="SUPFAM" id="SSF54236">
    <property type="entry name" value="Ubiquitin-like"/>
    <property type="match status" value="1"/>
</dbReference>
<feature type="region of interest" description="Disordered" evidence="1">
    <location>
        <begin position="122"/>
        <end position="241"/>
    </location>
</feature>
<accession>A0A1J4K285</accession>
<dbReference type="AlphaFoldDB" id="A0A1J4K285"/>
<dbReference type="Gene3D" id="3.10.20.90">
    <property type="entry name" value="Phosphatidylinositol 3-kinase Catalytic Subunit, Chain A, domain 1"/>
    <property type="match status" value="1"/>
</dbReference>
<evidence type="ECO:0000256" key="1">
    <source>
        <dbReference type="SAM" id="MobiDB-lite"/>
    </source>
</evidence>
<dbReference type="RefSeq" id="XP_068356733.1">
    <property type="nucleotide sequence ID" value="XM_068506488.1"/>
</dbReference>
<feature type="compositionally biased region" description="Polar residues" evidence="1">
    <location>
        <begin position="159"/>
        <end position="177"/>
    </location>
</feature>
<feature type="compositionally biased region" description="Polar residues" evidence="1">
    <location>
        <begin position="324"/>
        <end position="333"/>
    </location>
</feature>
<dbReference type="EMBL" id="MLAK01000821">
    <property type="protein sequence ID" value="OHT03597.1"/>
    <property type="molecule type" value="Genomic_DNA"/>
</dbReference>
<feature type="compositionally biased region" description="Basic and acidic residues" evidence="1">
    <location>
        <begin position="307"/>
        <end position="323"/>
    </location>
</feature>
<reference evidence="2" key="1">
    <citation type="submission" date="2016-10" db="EMBL/GenBank/DDBJ databases">
        <authorList>
            <person name="Benchimol M."/>
            <person name="Almeida L.G."/>
            <person name="Vasconcelos A.T."/>
            <person name="Perreira-Neves A."/>
            <person name="Rosa I.A."/>
            <person name="Tasca T."/>
            <person name="Bogo M.R."/>
            <person name="de Souza W."/>
        </authorList>
    </citation>
    <scope>NUCLEOTIDE SEQUENCE [LARGE SCALE GENOMIC DNA]</scope>
    <source>
        <strain evidence="2">K</strain>
    </source>
</reference>
<feature type="compositionally biased region" description="Low complexity" evidence="1">
    <location>
        <begin position="127"/>
        <end position="152"/>
    </location>
</feature>
<dbReference type="GeneID" id="94841192"/>
<dbReference type="InterPro" id="IPR029071">
    <property type="entry name" value="Ubiquitin-like_domsf"/>
</dbReference>
<comment type="caution">
    <text evidence="2">The sequence shown here is derived from an EMBL/GenBank/DDBJ whole genome shotgun (WGS) entry which is preliminary data.</text>
</comment>
<dbReference type="Proteomes" id="UP000179807">
    <property type="component" value="Unassembled WGS sequence"/>
</dbReference>
<sequence>METFSHDLHGTMMLKGQHPEYMVVVSLEKDFSELDSFWKNPDIGNHIDSSKGVYAVRLSETENPSEIQQFEFIFKCGVIPSLHIFAPNETAIAKSWTDTYPTVAELEFYLDDYLKKKIIHDQKETEPTPSSSPQSSQSTQSSPQSPPRTRQPIQLIPPSLSTSREVNGQKLNSNGQSIIPPPNSIGHTISRPRPKSPHLSNSSAPLIYSHQSPQASTSNSDHQSSNGENSSQPQATTRISIHASNRTIKRVFPVNATLADLRAWFFADYGRSPSTLIIAHLHSPLPDDDSMTLSAADLVPSAALREQVGESLRDDDTFERTDQNRSQNSNNPNDIAVEGVIGRPNNNSNGICGRTVRFIRWLACMLNPWGGNEPEDPVDWEYQPDPDYAPSLAAANGAAQMNQDMGDTFRPSRL</sequence>
<evidence type="ECO:0008006" key="4">
    <source>
        <dbReference type="Google" id="ProtNLM"/>
    </source>
</evidence>
<evidence type="ECO:0000313" key="2">
    <source>
        <dbReference type="EMBL" id="OHT03597.1"/>
    </source>
</evidence>
<feature type="compositionally biased region" description="Polar residues" evidence="1">
    <location>
        <begin position="198"/>
        <end position="241"/>
    </location>
</feature>
<feature type="region of interest" description="Disordered" evidence="1">
    <location>
        <begin position="305"/>
        <end position="346"/>
    </location>
</feature>
<evidence type="ECO:0000313" key="3">
    <source>
        <dbReference type="Proteomes" id="UP000179807"/>
    </source>
</evidence>
<feature type="region of interest" description="Disordered" evidence="1">
    <location>
        <begin position="383"/>
        <end position="414"/>
    </location>
</feature>
<name>A0A1J4K285_9EUKA</name>
<keyword evidence="3" id="KW-1185">Reference proteome</keyword>
<gene>
    <name evidence="2" type="ORF">TRFO_28965</name>
</gene>
<proteinExistence type="predicted"/>
<dbReference type="VEuPathDB" id="TrichDB:TRFO_28965"/>
<organism evidence="2 3">
    <name type="scientific">Tritrichomonas foetus</name>
    <dbReference type="NCBI Taxonomy" id="1144522"/>
    <lineage>
        <taxon>Eukaryota</taxon>
        <taxon>Metamonada</taxon>
        <taxon>Parabasalia</taxon>
        <taxon>Tritrichomonadida</taxon>
        <taxon>Tritrichomonadidae</taxon>
        <taxon>Tritrichomonas</taxon>
    </lineage>
</organism>
<protein>
    <recommendedName>
        <fullName evidence="4">UBX domain-containing protein</fullName>
    </recommendedName>
</protein>